<organism evidence="2 3">
    <name type="scientific">Candidatus Methylacidiphilum fumarolicum</name>
    <dbReference type="NCBI Taxonomy" id="591154"/>
    <lineage>
        <taxon>Bacteria</taxon>
        <taxon>Pseudomonadati</taxon>
        <taxon>Verrucomicrobiota</taxon>
        <taxon>Methylacidiphilae</taxon>
        <taxon>Methylacidiphilales</taxon>
        <taxon>Methylacidiphilaceae</taxon>
        <taxon>Methylacidiphilum (ex Ratnadevi et al. 2023)</taxon>
    </lineage>
</organism>
<reference evidence="2" key="1">
    <citation type="submission" date="2023-03" db="EMBL/GenBank/DDBJ databases">
        <authorList>
            <person name="Cremers G."/>
            <person name="Picone N."/>
        </authorList>
    </citation>
    <scope>NUCLEOTIDE SEQUENCE</scope>
    <source>
        <strain evidence="2">Sample_alias</strain>
    </source>
</reference>
<dbReference type="EMBL" id="OX458932">
    <property type="protein sequence ID" value="CAI9085303.1"/>
    <property type="molecule type" value="Genomic_DNA"/>
</dbReference>
<dbReference type="Proteomes" id="UP001161497">
    <property type="component" value="Chromosome"/>
</dbReference>
<proteinExistence type="predicted"/>
<accession>A0ABN8XE59</accession>
<gene>
    <name evidence="1" type="ORF">MFUM_0896</name>
    <name evidence="2" type="ORF">MFUM_0928</name>
</gene>
<evidence type="ECO:0000313" key="1">
    <source>
        <dbReference type="EMBL" id="CAI9085273.1"/>
    </source>
</evidence>
<dbReference type="RefSeq" id="WP_166791438.1">
    <property type="nucleotide sequence ID" value="NZ_JAHXRZ010000002.1"/>
</dbReference>
<name>A0ABN8XE59_9BACT</name>
<evidence type="ECO:0000313" key="2">
    <source>
        <dbReference type="EMBL" id="CAI9085303.1"/>
    </source>
</evidence>
<sequence>MSLEGGKRMVIALFANLKIWGMMCLVSKEKEAGIPYGASLQIPKRL</sequence>
<evidence type="ECO:0000313" key="3">
    <source>
        <dbReference type="Proteomes" id="UP001161497"/>
    </source>
</evidence>
<keyword evidence="3" id="KW-1185">Reference proteome</keyword>
<protein>
    <submittedName>
        <fullName evidence="2">Uncharacterized protein</fullName>
    </submittedName>
</protein>
<dbReference type="EMBL" id="OX458932">
    <property type="protein sequence ID" value="CAI9085273.1"/>
    <property type="molecule type" value="Genomic_DNA"/>
</dbReference>